<protein>
    <recommendedName>
        <fullName evidence="5 6">Dephospho-CoA kinase</fullName>
        <ecNumber evidence="5 6">2.7.1.24</ecNumber>
    </recommendedName>
    <alternativeName>
        <fullName evidence="5">Dephosphocoenzyme A kinase</fullName>
    </alternativeName>
</protein>
<dbReference type="Proteomes" id="UP001221217">
    <property type="component" value="Unassembled WGS sequence"/>
</dbReference>
<keyword evidence="4 5" id="KW-0173">Coenzyme A biosynthesis</keyword>
<dbReference type="HAMAP" id="MF_00376">
    <property type="entry name" value="Dephospho_CoA_kinase"/>
    <property type="match status" value="1"/>
</dbReference>
<evidence type="ECO:0000256" key="3">
    <source>
        <dbReference type="ARBA" id="ARBA00022840"/>
    </source>
</evidence>
<feature type="binding site" evidence="5">
    <location>
        <begin position="10"/>
        <end position="15"/>
    </location>
    <ligand>
        <name>ATP</name>
        <dbReference type="ChEBI" id="CHEBI:30616"/>
    </ligand>
</feature>
<dbReference type="Gene3D" id="3.40.50.300">
    <property type="entry name" value="P-loop containing nucleotide triphosphate hydrolases"/>
    <property type="match status" value="1"/>
</dbReference>
<proteinExistence type="inferred from homology"/>
<evidence type="ECO:0000256" key="1">
    <source>
        <dbReference type="ARBA" id="ARBA00009018"/>
    </source>
</evidence>
<keyword evidence="5 7" id="KW-0418">Kinase</keyword>
<gene>
    <name evidence="5 7" type="primary">coaE</name>
    <name evidence="7" type="ORF">PQJ61_14365</name>
</gene>
<reference evidence="7 8" key="1">
    <citation type="submission" date="2022-12" db="EMBL/GenBank/DDBJ databases">
        <title>Metagenome assembled genome from gulf of manar.</title>
        <authorList>
            <person name="Kohli P."/>
            <person name="Pk S."/>
            <person name="Venkata Ramana C."/>
            <person name="Sasikala C."/>
        </authorList>
    </citation>
    <scope>NUCLEOTIDE SEQUENCE [LARGE SCALE GENOMIC DNA]</scope>
    <source>
        <strain evidence="7">JB008</strain>
    </source>
</reference>
<dbReference type="Pfam" id="PF01121">
    <property type="entry name" value="CoaE"/>
    <property type="match status" value="1"/>
</dbReference>
<keyword evidence="3 5" id="KW-0067">ATP-binding</keyword>
<comment type="function">
    <text evidence="5">Catalyzes the phosphorylation of the 3'-hydroxyl group of dephosphocoenzyme A to form coenzyme A.</text>
</comment>
<dbReference type="GO" id="GO:0005737">
    <property type="term" value="C:cytoplasm"/>
    <property type="evidence" value="ECO:0007669"/>
    <property type="project" value="UniProtKB-SubCell"/>
</dbReference>
<evidence type="ECO:0000313" key="8">
    <source>
        <dbReference type="Proteomes" id="UP001221217"/>
    </source>
</evidence>
<dbReference type="PANTHER" id="PTHR10695:SF46">
    <property type="entry name" value="BIFUNCTIONAL COENZYME A SYNTHASE-RELATED"/>
    <property type="match status" value="1"/>
</dbReference>
<keyword evidence="5 7" id="KW-0808">Transferase</keyword>
<comment type="subcellular location">
    <subcellularLocation>
        <location evidence="5">Cytoplasm</location>
    </subcellularLocation>
</comment>
<organism evidence="7 8">
    <name type="scientific">Candidatus Thalassospirochaeta sargassi</name>
    <dbReference type="NCBI Taxonomy" id="3119039"/>
    <lineage>
        <taxon>Bacteria</taxon>
        <taxon>Pseudomonadati</taxon>
        <taxon>Spirochaetota</taxon>
        <taxon>Spirochaetia</taxon>
        <taxon>Spirochaetales</taxon>
        <taxon>Spirochaetaceae</taxon>
        <taxon>Candidatus Thalassospirochaeta</taxon>
    </lineage>
</organism>
<dbReference type="SUPFAM" id="SSF52540">
    <property type="entry name" value="P-loop containing nucleoside triphosphate hydrolases"/>
    <property type="match status" value="1"/>
</dbReference>
<evidence type="ECO:0000256" key="2">
    <source>
        <dbReference type="ARBA" id="ARBA00022741"/>
    </source>
</evidence>
<name>A0AAJ1MNM1_9SPIO</name>
<comment type="caution">
    <text evidence="7">The sequence shown here is derived from an EMBL/GenBank/DDBJ whole genome shotgun (WGS) entry which is preliminary data.</text>
</comment>
<comment type="similarity">
    <text evidence="1 5">Belongs to the CoaE family.</text>
</comment>
<dbReference type="PANTHER" id="PTHR10695">
    <property type="entry name" value="DEPHOSPHO-COA KINASE-RELATED"/>
    <property type="match status" value="1"/>
</dbReference>
<dbReference type="GO" id="GO:0004140">
    <property type="term" value="F:dephospho-CoA kinase activity"/>
    <property type="evidence" value="ECO:0007669"/>
    <property type="project" value="UniProtKB-UniRule"/>
</dbReference>
<dbReference type="EC" id="2.7.1.24" evidence="5 6"/>
<dbReference type="AlphaFoldDB" id="A0AAJ1MNM1"/>
<evidence type="ECO:0000313" key="7">
    <source>
        <dbReference type="EMBL" id="MDC7227945.1"/>
    </source>
</evidence>
<dbReference type="NCBIfam" id="TIGR00152">
    <property type="entry name" value="dephospho-CoA kinase"/>
    <property type="match status" value="1"/>
</dbReference>
<dbReference type="GO" id="GO:0015937">
    <property type="term" value="P:coenzyme A biosynthetic process"/>
    <property type="evidence" value="ECO:0007669"/>
    <property type="project" value="UniProtKB-UniRule"/>
</dbReference>
<comment type="catalytic activity">
    <reaction evidence="5">
        <text>3'-dephospho-CoA + ATP = ADP + CoA + H(+)</text>
        <dbReference type="Rhea" id="RHEA:18245"/>
        <dbReference type="ChEBI" id="CHEBI:15378"/>
        <dbReference type="ChEBI" id="CHEBI:30616"/>
        <dbReference type="ChEBI" id="CHEBI:57287"/>
        <dbReference type="ChEBI" id="CHEBI:57328"/>
        <dbReference type="ChEBI" id="CHEBI:456216"/>
        <dbReference type="EC" id="2.7.1.24"/>
    </reaction>
</comment>
<dbReference type="GO" id="GO:0005524">
    <property type="term" value="F:ATP binding"/>
    <property type="evidence" value="ECO:0007669"/>
    <property type="project" value="UniProtKB-UniRule"/>
</dbReference>
<dbReference type="EMBL" id="JAQQAL010000035">
    <property type="protein sequence ID" value="MDC7227945.1"/>
    <property type="molecule type" value="Genomic_DNA"/>
</dbReference>
<dbReference type="PROSITE" id="PS51219">
    <property type="entry name" value="DPCK"/>
    <property type="match status" value="1"/>
</dbReference>
<dbReference type="CDD" id="cd02022">
    <property type="entry name" value="DPCK"/>
    <property type="match status" value="1"/>
</dbReference>
<dbReference type="InterPro" id="IPR001977">
    <property type="entry name" value="Depp_CoAkinase"/>
</dbReference>
<keyword evidence="2 5" id="KW-0547">Nucleotide-binding</keyword>
<dbReference type="InterPro" id="IPR027417">
    <property type="entry name" value="P-loop_NTPase"/>
</dbReference>
<comment type="pathway">
    <text evidence="5">Cofactor biosynthesis; coenzyme A biosynthesis; CoA from (R)-pantothenate: step 5/5.</text>
</comment>
<keyword evidence="5" id="KW-0963">Cytoplasm</keyword>
<evidence type="ECO:0000256" key="5">
    <source>
        <dbReference type="HAMAP-Rule" id="MF_00376"/>
    </source>
</evidence>
<sequence length="205" mass="22782">MVIGLTGKYCAGKNAAEAILIEEGIPSIDVDKLGHQALSANIERIEQNFGAEVIKSDEKGRSVNRRALGEIVFSDPAALKKLEAISHPWMKDETARLIKEYTAAGARHVIVNAAILHKMKLDELCDCIIWIEAPLCRRIRRGMNRDNTGLKSVLKRIYSQRQLKPKPSLNSVDIYRVVNGSDLDSLRRGLDAVISNIVQKGRDGR</sequence>
<evidence type="ECO:0000256" key="6">
    <source>
        <dbReference type="NCBIfam" id="TIGR00152"/>
    </source>
</evidence>
<accession>A0AAJ1MNM1</accession>
<evidence type="ECO:0000256" key="4">
    <source>
        <dbReference type="ARBA" id="ARBA00022993"/>
    </source>
</evidence>